<protein>
    <submittedName>
        <fullName evidence="2">Uncharacterized protein</fullName>
    </submittedName>
</protein>
<dbReference type="HOGENOM" id="CLU_095095_0_0_1"/>
<dbReference type="EMBL" id="CH902617">
    <property type="protein sequence ID" value="EDV43389.1"/>
    <property type="molecule type" value="Genomic_DNA"/>
</dbReference>
<dbReference type="PhylomeDB" id="B3M2D6"/>
<feature type="region of interest" description="Disordered" evidence="1">
    <location>
        <begin position="1"/>
        <end position="33"/>
    </location>
</feature>
<reference evidence="2 3" key="1">
    <citation type="journal article" date="2007" name="Nature">
        <title>Evolution of genes and genomes on the Drosophila phylogeny.</title>
        <authorList>
            <consortium name="Drosophila 12 Genomes Consortium"/>
            <person name="Clark A.G."/>
            <person name="Eisen M.B."/>
            <person name="Smith D.R."/>
            <person name="Bergman C.M."/>
            <person name="Oliver B."/>
            <person name="Markow T.A."/>
            <person name="Kaufman T.C."/>
            <person name="Kellis M."/>
            <person name="Gelbart W."/>
            <person name="Iyer V.N."/>
            <person name="Pollard D.A."/>
            <person name="Sackton T.B."/>
            <person name="Larracuente A.M."/>
            <person name="Singh N.D."/>
            <person name="Abad J.P."/>
            <person name="Abt D.N."/>
            <person name="Adryan B."/>
            <person name="Aguade M."/>
            <person name="Akashi H."/>
            <person name="Anderson W.W."/>
            <person name="Aquadro C.F."/>
            <person name="Ardell D.H."/>
            <person name="Arguello R."/>
            <person name="Artieri C.G."/>
            <person name="Barbash D.A."/>
            <person name="Barker D."/>
            <person name="Barsanti P."/>
            <person name="Batterham P."/>
            <person name="Batzoglou S."/>
            <person name="Begun D."/>
            <person name="Bhutkar A."/>
            <person name="Blanco E."/>
            <person name="Bosak S.A."/>
            <person name="Bradley R.K."/>
            <person name="Brand A.D."/>
            <person name="Brent M.R."/>
            <person name="Brooks A.N."/>
            <person name="Brown R.H."/>
            <person name="Butlin R.K."/>
            <person name="Caggese C."/>
            <person name="Calvi B.R."/>
            <person name="Bernardo de Carvalho A."/>
            <person name="Caspi A."/>
            <person name="Castrezana S."/>
            <person name="Celniker S.E."/>
            <person name="Chang J.L."/>
            <person name="Chapple C."/>
            <person name="Chatterji S."/>
            <person name="Chinwalla A."/>
            <person name="Civetta A."/>
            <person name="Clifton S.W."/>
            <person name="Comeron J.M."/>
            <person name="Costello J.C."/>
            <person name="Coyne J.A."/>
            <person name="Daub J."/>
            <person name="David R.G."/>
            <person name="Delcher A.L."/>
            <person name="Delehaunty K."/>
            <person name="Do C.B."/>
            <person name="Ebling H."/>
            <person name="Edwards K."/>
            <person name="Eickbush T."/>
            <person name="Evans J.D."/>
            <person name="Filipski A."/>
            <person name="Findeiss S."/>
            <person name="Freyhult E."/>
            <person name="Fulton L."/>
            <person name="Fulton R."/>
            <person name="Garcia A.C."/>
            <person name="Gardiner A."/>
            <person name="Garfield D.A."/>
            <person name="Garvin B.E."/>
            <person name="Gibson G."/>
            <person name="Gilbert D."/>
            <person name="Gnerre S."/>
            <person name="Godfrey J."/>
            <person name="Good R."/>
            <person name="Gotea V."/>
            <person name="Gravely B."/>
            <person name="Greenberg A.J."/>
            <person name="Griffiths-Jones S."/>
            <person name="Gross S."/>
            <person name="Guigo R."/>
            <person name="Gustafson E.A."/>
            <person name="Haerty W."/>
            <person name="Hahn M.W."/>
            <person name="Halligan D.L."/>
            <person name="Halpern A.L."/>
            <person name="Halter G.M."/>
            <person name="Han M.V."/>
            <person name="Heger A."/>
            <person name="Hillier L."/>
            <person name="Hinrichs A.S."/>
            <person name="Holmes I."/>
            <person name="Hoskins R.A."/>
            <person name="Hubisz M.J."/>
            <person name="Hultmark D."/>
            <person name="Huntley M.A."/>
            <person name="Jaffe D.B."/>
            <person name="Jagadeeshan S."/>
            <person name="Jeck W.R."/>
            <person name="Johnson J."/>
            <person name="Jones C.D."/>
            <person name="Jordan W.C."/>
            <person name="Karpen G.H."/>
            <person name="Kataoka E."/>
            <person name="Keightley P.D."/>
            <person name="Kheradpour P."/>
            <person name="Kirkness E.F."/>
            <person name="Koerich L.B."/>
            <person name="Kristiansen K."/>
            <person name="Kudrna D."/>
            <person name="Kulathinal R.J."/>
            <person name="Kumar S."/>
            <person name="Kwok R."/>
            <person name="Lander E."/>
            <person name="Langley C.H."/>
            <person name="Lapoint R."/>
            <person name="Lazzaro B.P."/>
            <person name="Lee S.J."/>
            <person name="Levesque L."/>
            <person name="Li R."/>
            <person name="Lin C.F."/>
            <person name="Lin M.F."/>
            <person name="Lindblad-Toh K."/>
            <person name="Llopart A."/>
            <person name="Long M."/>
            <person name="Low L."/>
            <person name="Lozovsky E."/>
            <person name="Lu J."/>
            <person name="Luo M."/>
            <person name="Machado C.A."/>
            <person name="Makalowski W."/>
            <person name="Marzo M."/>
            <person name="Matsuda M."/>
            <person name="Matzkin L."/>
            <person name="McAllister B."/>
            <person name="McBride C.S."/>
            <person name="McKernan B."/>
            <person name="McKernan K."/>
            <person name="Mendez-Lago M."/>
            <person name="Minx P."/>
            <person name="Mollenhauer M.U."/>
            <person name="Montooth K."/>
            <person name="Mount S.M."/>
            <person name="Mu X."/>
            <person name="Myers E."/>
            <person name="Negre B."/>
            <person name="Newfeld S."/>
            <person name="Nielsen R."/>
            <person name="Noor M.A."/>
            <person name="O'Grady P."/>
            <person name="Pachter L."/>
            <person name="Papaceit M."/>
            <person name="Parisi M.J."/>
            <person name="Parisi M."/>
            <person name="Parts L."/>
            <person name="Pedersen J.S."/>
            <person name="Pesole G."/>
            <person name="Phillippy A.M."/>
            <person name="Ponting C.P."/>
            <person name="Pop M."/>
            <person name="Porcelli D."/>
            <person name="Powell J.R."/>
            <person name="Prohaska S."/>
            <person name="Pruitt K."/>
            <person name="Puig M."/>
            <person name="Quesneville H."/>
            <person name="Ram K.R."/>
            <person name="Rand D."/>
            <person name="Rasmussen M.D."/>
            <person name="Reed L.K."/>
            <person name="Reenan R."/>
            <person name="Reily A."/>
            <person name="Remington K.A."/>
            <person name="Rieger T.T."/>
            <person name="Ritchie M.G."/>
            <person name="Robin C."/>
            <person name="Rogers Y.H."/>
            <person name="Rohde C."/>
            <person name="Rozas J."/>
            <person name="Rubenfield M.J."/>
            <person name="Ruiz A."/>
            <person name="Russo S."/>
            <person name="Salzberg S.L."/>
            <person name="Sanchez-Gracia A."/>
            <person name="Saranga D.J."/>
            <person name="Sato H."/>
            <person name="Schaeffer S.W."/>
            <person name="Schatz M.C."/>
            <person name="Schlenke T."/>
            <person name="Schwartz R."/>
            <person name="Segarra C."/>
            <person name="Singh R.S."/>
            <person name="Sirot L."/>
            <person name="Sirota M."/>
            <person name="Sisneros N.B."/>
            <person name="Smith C.D."/>
            <person name="Smith T.F."/>
            <person name="Spieth J."/>
            <person name="Stage D.E."/>
            <person name="Stark A."/>
            <person name="Stephan W."/>
            <person name="Strausberg R.L."/>
            <person name="Strempel S."/>
            <person name="Sturgill D."/>
            <person name="Sutton G."/>
            <person name="Sutton G.G."/>
            <person name="Tao W."/>
            <person name="Teichmann S."/>
            <person name="Tobari Y.N."/>
            <person name="Tomimura Y."/>
            <person name="Tsolas J.M."/>
            <person name="Valente V.L."/>
            <person name="Venter E."/>
            <person name="Venter J.C."/>
            <person name="Vicario S."/>
            <person name="Vieira F.G."/>
            <person name="Vilella A.J."/>
            <person name="Villasante A."/>
            <person name="Walenz B."/>
            <person name="Wang J."/>
            <person name="Wasserman M."/>
            <person name="Watts T."/>
            <person name="Wilson D."/>
            <person name="Wilson R.K."/>
            <person name="Wing R.A."/>
            <person name="Wolfner M.F."/>
            <person name="Wong A."/>
            <person name="Wong G.K."/>
            <person name="Wu C.I."/>
            <person name="Wu G."/>
            <person name="Yamamoto D."/>
            <person name="Yang H.P."/>
            <person name="Yang S.P."/>
            <person name="Yorke J.A."/>
            <person name="Yoshida K."/>
            <person name="Zdobnov E."/>
            <person name="Zhang P."/>
            <person name="Zhang Y."/>
            <person name="Zimin A.V."/>
            <person name="Baldwin J."/>
            <person name="Abdouelleil A."/>
            <person name="Abdulkadir J."/>
            <person name="Abebe A."/>
            <person name="Abera B."/>
            <person name="Abreu J."/>
            <person name="Acer S.C."/>
            <person name="Aftuck L."/>
            <person name="Alexander A."/>
            <person name="An P."/>
            <person name="Anderson E."/>
            <person name="Anderson S."/>
            <person name="Arachi H."/>
            <person name="Azer M."/>
            <person name="Bachantsang P."/>
            <person name="Barry A."/>
            <person name="Bayul T."/>
            <person name="Berlin A."/>
            <person name="Bessette D."/>
            <person name="Bloom T."/>
            <person name="Blye J."/>
            <person name="Boguslavskiy L."/>
            <person name="Bonnet C."/>
            <person name="Boukhgalter B."/>
            <person name="Bourzgui I."/>
            <person name="Brown A."/>
            <person name="Cahill P."/>
            <person name="Channer S."/>
            <person name="Cheshatsang Y."/>
            <person name="Chuda L."/>
            <person name="Citroen M."/>
            <person name="Collymore A."/>
            <person name="Cooke P."/>
            <person name="Costello M."/>
            <person name="D'Aco K."/>
            <person name="Daza R."/>
            <person name="De Haan G."/>
            <person name="DeGray S."/>
            <person name="DeMaso C."/>
            <person name="Dhargay N."/>
            <person name="Dooley K."/>
            <person name="Dooley E."/>
            <person name="Doricent M."/>
            <person name="Dorje P."/>
            <person name="Dorjee K."/>
            <person name="Dupes A."/>
            <person name="Elong R."/>
            <person name="Falk J."/>
            <person name="Farina A."/>
            <person name="Faro S."/>
            <person name="Ferguson D."/>
            <person name="Fisher S."/>
            <person name="Foley C.D."/>
            <person name="Franke A."/>
            <person name="Friedrich D."/>
            <person name="Gadbois L."/>
            <person name="Gearin G."/>
            <person name="Gearin C.R."/>
            <person name="Giannoukos G."/>
            <person name="Goode T."/>
            <person name="Graham J."/>
            <person name="Grandbois E."/>
            <person name="Grewal S."/>
            <person name="Gyaltsen K."/>
            <person name="Hafez N."/>
            <person name="Hagos B."/>
            <person name="Hall J."/>
            <person name="Henson C."/>
            <person name="Hollinger A."/>
            <person name="Honan T."/>
            <person name="Huard M.D."/>
            <person name="Hughes L."/>
            <person name="Hurhula B."/>
            <person name="Husby M.E."/>
            <person name="Kamat A."/>
            <person name="Kanga B."/>
            <person name="Kashin S."/>
            <person name="Khazanovich D."/>
            <person name="Kisner P."/>
            <person name="Lance K."/>
            <person name="Lara M."/>
            <person name="Lee W."/>
            <person name="Lennon N."/>
            <person name="Letendre F."/>
            <person name="LeVine R."/>
            <person name="Lipovsky A."/>
            <person name="Liu X."/>
            <person name="Liu J."/>
            <person name="Liu S."/>
            <person name="Lokyitsang T."/>
            <person name="Lokyitsang Y."/>
            <person name="Lubonja R."/>
            <person name="Lui A."/>
            <person name="MacDonald P."/>
            <person name="Magnisalis V."/>
            <person name="Maru K."/>
            <person name="Matthews C."/>
            <person name="McCusker W."/>
            <person name="McDonough S."/>
            <person name="Mehta T."/>
            <person name="Meldrim J."/>
            <person name="Meneus L."/>
            <person name="Mihai O."/>
            <person name="Mihalev A."/>
            <person name="Mihova T."/>
            <person name="Mittelman R."/>
            <person name="Mlenga V."/>
            <person name="Montmayeur A."/>
            <person name="Mulrain L."/>
            <person name="Navidi A."/>
            <person name="Naylor J."/>
            <person name="Negash T."/>
            <person name="Nguyen T."/>
            <person name="Nguyen N."/>
            <person name="Nicol R."/>
            <person name="Norbu C."/>
            <person name="Norbu N."/>
            <person name="Novod N."/>
            <person name="O'Neill B."/>
            <person name="Osman S."/>
            <person name="Markiewicz E."/>
            <person name="Oyono O.L."/>
            <person name="Patti C."/>
            <person name="Phunkhang P."/>
            <person name="Pierre F."/>
            <person name="Priest M."/>
            <person name="Raghuraman S."/>
            <person name="Rege F."/>
            <person name="Reyes R."/>
            <person name="Rise C."/>
            <person name="Rogov P."/>
            <person name="Ross K."/>
            <person name="Ryan E."/>
            <person name="Settipalli S."/>
            <person name="Shea T."/>
            <person name="Sherpa N."/>
            <person name="Shi L."/>
            <person name="Shih D."/>
            <person name="Sparrow T."/>
            <person name="Spaulding J."/>
            <person name="Stalker J."/>
            <person name="Stange-Thomann N."/>
            <person name="Stavropoulos S."/>
            <person name="Stone C."/>
            <person name="Strader C."/>
            <person name="Tesfaye S."/>
            <person name="Thomson T."/>
            <person name="Thoulutsang Y."/>
            <person name="Thoulutsang D."/>
            <person name="Topham K."/>
            <person name="Topping I."/>
            <person name="Tsamla T."/>
            <person name="Vassiliev H."/>
            <person name="Vo A."/>
            <person name="Wangchuk T."/>
            <person name="Wangdi T."/>
            <person name="Weiand M."/>
            <person name="Wilkinson J."/>
            <person name="Wilson A."/>
            <person name="Yadav S."/>
            <person name="Young G."/>
            <person name="Yu Q."/>
            <person name="Zembek L."/>
            <person name="Zhong D."/>
            <person name="Zimmer A."/>
            <person name="Zwirko Z."/>
            <person name="Jaffe D.B."/>
            <person name="Alvarez P."/>
            <person name="Brockman W."/>
            <person name="Butler J."/>
            <person name="Chin C."/>
            <person name="Gnerre S."/>
            <person name="Grabherr M."/>
            <person name="Kleber M."/>
            <person name="Mauceli E."/>
            <person name="MacCallum I."/>
        </authorList>
    </citation>
    <scope>NUCLEOTIDE SEQUENCE [LARGE SCALE GENOMIC DNA]</scope>
    <source>
        <strain evidence="3">Tucson 14024-0371.13</strain>
    </source>
</reference>
<dbReference type="OMA" id="LEWCERN"/>
<dbReference type="SMART" id="SM00705">
    <property type="entry name" value="THEG"/>
    <property type="match status" value="3"/>
</dbReference>
<gene>
    <name evidence="2" type="primary">Dana\GF19945</name>
    <name evidence="2" type="synonym">dana_GLEANR_22351</name>
    <name evidence="2" type="ORF">GF19945</name>
</gene>
<proteinExistence type="predicted"/>
<dbReference type="Proteomes" id="UP000007801">
    <property type="component" value="Unassembled WGS sequence"/>
</dbReference>
<dbReference type="OrthoDB" id="8015522at2759"/>
<sequence>MRSTEQMLGQGDVAPDGFAIETEPGTKSAPPPSWLEWCERNSKPLIRTVTPVRRKLTRWQKRGPMSKKDWKHFSAWAATRAMPRELPEIEPTPLPCAARYLPCAKWGKKPLDPDEREEKLEALSMPRTITEKYTKIYDPPAYSPAIVWGRPPHRDPGRPFKPPFVPQCFPNDDIEGDFWAQMRFPIRPAALLGSATPRIVSLAKPRQYPPIPHCILPKTRLDPLDERPPPRKKFTPREWRHHQIRLMYLSKPITRPTYDFYYYMA</sequence>
<accession>B3M2D6</accession>
<keyword evidence="3" id="KW-1185">Reference proteome</keyword>
<dbReference type="KEGG" id="dan:6502680"/>
<evidence type="ECO:0000313" key="3">
    <source>
        <dbReference type="Proteomes" id="UP000007801"/>
    </source>
</evidence>
<evidence type="ECO:0000313" key="2">
    <source>
        <dbReference type="EMBL" id="EDV43389.1"/>
    </source>
</evidence>
<dbReference type="InterPro" id="IPR006623">
    <property type="entry name" value="THEG"/>
</dbReference>
<dbReference type="AlphaFoldDB" id="B3M2D6"/>
<dbReference type="GeneID" id="6502680"/>
<evidence type="ECO:0000256" key="1">
    <source>
        <dbReference type="SAM" id="MobiDB-lite"/>
    </source>
</evidence>
<name>B3M2D6_DROAN</name>
<dbReference type="InParanoid" id="B3M2D6"/>
<organism evidence="2 3">
    <name type="scientific">Drosophila ananassae</name>
    <name type="common">Fruit fly</name>
    <dbReference type="NCBI Taxonomy" id="7217"/>
    <lineage>
        <taxon>Eukaryota</taxon>
        <taxon>Metazoa</taxon>
        <taxon>Ecdysozoa</taxon>
        <taxon>Arthropoda</taxon>
        <taxon>Hexapoda</taxon>
        <taxon>Insecta</taxon>
        <taxon>Pterygota</taxon>
        <taxon>Neoptera</taxon>
        <taxon>Endopterygota</taxon>
        <taxon>Diptera</taxon>
        <taxon>Brachycera</taxon>
        <taxon>Muscomorpha</taxon>
        <taxon>Ephydroidea</taxon>
        <taxon>Drosophilidae</taxon>
        <taxon>Drosophila</taxon>
        <taxon>Sophophora</taxon>
    </lineage>
</organism>